<dbReference type="Gene3D" id="3.40.718.10">
    <property type="entry name" value="Isopropylmalate Dehydrogenase"/>
    <property type="match status" value="1"/>
</dbReference>
<dbReference type="NCBIfam" id="TIGR00182">
    <property type="entry name" value="plsX"/>
    <property type="match status" value="1"/>
</dbReference>
<dbReference type="InterPro" id="IPR012281">
    <property type="entry name" value="Phospholipid_synth_PlsX-like"/>
</dbReference>
<comment type="subunit">
    <text evidence="9 10">Homodimer. Probably interacts with PlsY.</text>
</comment>
<dbReference type="GO" id="GO:0043811">
    <property type="term" value="F:phosphate:acyl-[acyl carrier protein] acyltransferase activity"/>
    <property type="evidence" value="ECO:0007669"/>
    <property type="project" value="UniProtKB-UniRule"/>
</dbReference>
<evidence type="ECO:0000256" key="6">
    <source>
        <dbReference type="ARBA" id="ARBA00023209"/>
    </source>
</evidence>
<keyword evidence="5 10" id="KW-0443">Lipid metabolism</keyword>
<evidence type="ECO:0000256" key="9">
    <source>
        <dbReference type="ARBA" id="ARBA00046608"/>
    </source>
</evidence>
<protein>
    <recommendedName>
        <fullName evidence="8 10">Phosphate acyltransferase</fullName>
        <ecNumber evidence="8 10">2.3.1.274</ecNumber>
    </recommendedName>
    <alternativeName>
        <fullName evidence="10">Acyl-ACP phosphotransacylase</fullName>
    </alternativeName>
    <alternativeName>
        <fullName evidence="10">Acyl-[acyl-carrier-protein]--phosphate acyltransferase</fullName>
    </alternativeName>
    <alternativeName>
        <fullName evidence="10">Phosphate-acyl-ACP acyltransferase</fullName>
    </alternativeName>
</protein>
<evidence type="ECO:0000256" key="1">
    <source>
        <dbReference type="ARBA" id="ARBA00001232"/>
    </source>
</evidence>
<evidence type="ECO:0000256" key="5">
    <source>
        <dbReference type="ARBA" id="ARBA00023098"/>
    </source>
</evidence>
<dbReference type="Pfam" id="PF02504">
    <property type="entry name" value="FA_synthesis"/>
    <property type="match status" value="1"/>
</dbReference>
<dbReference type="InterPro" id="IPR003664">
    <property type="entry name" value="FA_synthesis"/>
</dbReference>
<proteinExistence type="inferred from homology"/>
<dbReference type="PATRIC" id="fig|316.97.peg.1593"/>
<comment type="function">
    <text evidence="10">Catalyzes the reversible formation of acyl-phosphate (acyl-PO(4)) from acyl-[acyl-carrier-protein] (acyl-ACP). This enzyme utilizes acyl-ACP as fatty acyl donor, but not acyl-CoA.</text>
</comment>
<keyword evidence="11" id="KW-0012">Acyltransferase</keyword>
<evidence type="ECO:0000313" key="11">
    <source>
        <dbReference type="EMBL" id="AHY42415.1"/>
    </source>
</evidence>
<dbReference type="PANTHER" id="PTHR30100">
    <property type="entry name" value="FATTY ACID/PHOSPHOLIPID SYNTHESIS PROTEIN PLSX"/>
    <property type="match status" value="1"/>
</dbReference>
<dbReference type="AlphaFoldDB" id="A0A023WRU8"/>
<dbReference type="GO" id="GO:0006633">
    <property type="term" value="P:fatty acid biosynthetic process"/>
    <property type="evidence" value="ECO:0007669"/>
    <property type="project" value="UniProtKB-UniRule"/>
</dbReference>
<reference evidence="11 12" key="1">
    <citation type="submission" date="2014-03" db="EMBL/GenBank/DDBJ databases">
        <title>Complete genome sequence of Pseudomonas stutzeri 19SMN4.</title>
        <authorList>
            <person name="Brunet-Galmes I."/>
            <person name="Nogales B."/>
            <person name="Busquets A."/>
            <person name="Pena A."/>
            <person name="Gomila M."/>
            <person name="Garcia-Valdes E."/>
            <person name="Lalucat J."/>
            <person name="Bennasar A."/>
            <person name="Bosch R."/>
        </authorList>
    </citation>
    <scope>NUCLEOTIDE SEQUENCE [LARGE SCALE GENOMIC DNA]</scope>
    <source>
        <strain evidence="11 12">19SMN4</strain>
    </source>
</reference>
<comment type="pathway">
    <text evidence="10">Lipid metabolism; phospholipid metabolism.</text>
</comment>
<name>A0A023WRU8_STUST</name>
<dbReference type="EC" id="2.3.1.274" evidence="8 10"/>
<comment type="similarity">
    <text evidence="10">Belongs to the PlsX family.</text>
</comment>
<keyword evidence="3 10" id="KW-0444">Lipid biosynthesis</keyword>
<evidence type="ECO:0000256" key="10">
    <source>
        <dbReference type="HAMAP-Rule" id="MF_00019"/>
    </source>
</evidence>
<evidence type="ECO:0000256" key="3">
    <source>
        <dbReference type="ARBA" id="ARBA00022516"/>
    </source>
</evidence>
<dbReference type="PIRSF" id="PIRSF002465">
    <property type="entry name" value="Phsphlp_syn_PlsX"/>
    <property type="match status" value="1"/>
</dbReference>
<organism evidence="11 12">
    <name type="scientific">Stutzerimonas stutzeri</name>
    <name type="common">Pseudomonas stutzeri</name>
    <dbReference type="NCBI Taxonomy" id="316"/>
    <lineage>
        <taxon>Bacteria</taxon>
        <taxon>Pseudomonadati</taxon>
        <taxon>Pseudomonadota</taxon>
        <taxon>Gammaproteobacteria</taxon>
        <taxon>Pseudomonadales</taxon>
        <taxon>Pseudomonadaceae</taxon>
        <taxon>Stutzerimonas</taxon>
    </lineage>
</organism>
<dbReference type="KEGG" id="pstu:UIB01_07920"/>
<keyword evidence="4 10" id="KW-0808">Transferase</keyword>
<dbReference type="OrthoDB" id="9806408at2"/>
<keyword evidence="6 10" id="KW-0594">Phospholipid biosynthesis</keyword>
<sequence length="356" mass="37055">MSAPIIAIDAMGGDFGPHCIVPASLSCLVENSSLHLVLVGQASLLEQLVAQHPGVDQSRLKIVDAPETIGMDERPAQALRGKPRSSMRVALEQVRDGKAKACVSAGNTGALMALARQILKTLPGIDRPAMVTALPTQGNPCLLLDLGANVDCPADQLYQFAVMGVVAAESLGLAQPRVALLNVGTEEIKGTQQVKQAAVLLQQAPDINYRGFIEGDGLYRGEADVVVCDGFVGNVLLKSSEGLAGMLVAKVEALFRRSLGARIVGAMALPLLRRLRAELNPAQYNGASFLGLQGIVVKSHGGAGADGFKAAVRRAAEDVEHDLPGQLARRLGHYLGGSRPSVAGDDVTAADGAPSN</sequence>
<comment type="catalytic activity">
    <reaction evidence="1 10">
        <text>a fatty acyl-[ACP] + phosphate = an acyl phosphate + holo-[ACP]</text>
        <dbReference type="Rhea" id="RHEA:42292"/>
        <dbReference type="Rhea" id="RHEA-COMP:9685"/>
        <dbReference type="Rhea" id="RHEA-COMP:14125"/>
        <dbReference type="ChEBI" id="CHEBI:43474"/>
        <dbReference type="ChEBI" id="CHEBI:59918"/>
        <dbReference type="ChEBI" id="CHEBI:64479"/>
        <dbReference type="ChEBI" id="CHEBI:138651"/>
        <dbReference type="EC" id="2.3.1.274"/>
    </reaction>
</comment>
<evidence type="ECO:0000256" key="7">
    <source>
        <dbReference type="ARBA" id="ARBA00023264"/>
    </source>
</evidence>
<dbReference type="PANTHER" id="PTHR30100:SF1">
    <property type="entry name" value="PHOSPHATE ACYLTRANSFERASE"/>
    <property type="match status" value="1"/>
</dbReference>
<accession>A0A023WRU8</accession>
<dbReference type="EMBL" id="CP007509">
    <property type="protein sequence ID" value="AHY42415.1"/>
    <property type="molecule type" value="Genomic_DNA"/>
</dbReference>
<dbReference type="GO" id="GO:0005737">
    <property type="term" value="C:cytoplasm"/>
    <property type="evidence" value="ECO:0007669"/>
    <property type="project" value="UniProtKB-SubCell"/>
</dbReference>
<keyword evidence="2 10" id="KW-0963">Cytoplasm</keyword>
<evidence type="ECO:0000313" key="12">
    <source>
        <dbReference type="Proteomes" id="UP000025238"/>
    </source>
</evidence>
<evidence type="ECO:0000256" key="4">
    <source>
        <dbReference type="ARBA" id="ARBA00022679"/>
    </source>
</evidence>
<dbReference type="SUPFAM" id="SSF53659">
    <property type="entry name" value="Isocitrate/Isopropylmalate dehydrogenase-like"/>
    <property type="match status" value="1"/>
</dbReference>
<dbReference type="Proteomes" id="UP000025238">
    <property type="component" value="Chromosome"/>
</dbReference>
<dbReference type="UniPathway" id="UPA00085"/>
<evidence type="ECO:0000256" key="8">
    <source>
        <dbReference type="ARBA" id="ARBA00024069"/>
    </source>
</evidence>
<keyword evidence="7 10" id="KW-1208">Phospholipid metabolism</keyword>
<evidence type="ECO:0000256" key="2">
    <source>
        <dbReference type="ARBA" id="ARBA00022490"/>
    </source>
</evidence>
<gene>
    <name evidence="10" type="primary">plsX</name>
    <name evidence="11" type="ORF">UIB01_07920</name>
</gene>
<dbReference type="GO" id="GO:0008654">
    <property type="term" value="P:phospholipid biosynthetic process"/>
    <property type="evidence" value="ECO:0007669"/>
    <property type="project" value="UniProtKB-KW"/>
</dbReference>
<dbReference type="HAMAP" id="MF_00019">
    <property type="entry name" value="PlsX"/>
    <property type="match status" value="1"/>
</dbReference>
<comment type="subcellular location">
    <subcellularLocation>
        <location evidence="10">Cytoplasm</location>
    </subcellularLocation>
    <text evidence="10">Associated with the membrane possibly through PlsY.</text>
</comment>